<evidence type="ECO:0000256" key="5">
    <source>
        <dbReference type="ARBA" id="ARBA00022496"/>
    </source>
</evidence>
<evidence type="ECO:0000256" key="1">
    <source>
        <dbReference type="ARBA" id="ARBA00004571"/>
    </source>
</evidence>
<keyword evidence="6 14" id="KW-0812">Transmembrane</keyword>
<gene>
    <name evidence="19" type="ORF">GS399_01645</name>
</gene>
<organism evidence="19 20">
    <name type="scientific">Hufsiella arboris</name>
    <dbReference type="NCBI Taxonomy" id="2695275"/>
    <lineage>
        <taxon>Bacteria</taxon>
        <taxon>Pseudomonadati</taxon>
        <taxon>Bacteroidota</taxon>
        <taxon>Sphingobacteriia</taxon>
        <taxon>Sphingobacteriales</taxon>
        <taxon>Sphingobacteriaceae</taxon>
        <taxon>Hufsiella</taxon>
    </lineage>
</organism>
<dbReference type="CDD" id="cd01347">
    <property type="entry name" value="ligand_gated_channel"/>
    <property type="match status" value="1"/>
</dbReference>
<dbReference type="InterPro" id="IPR037066">
    <property type="entry name" value="Plug_dom_sf"/>
</dbReference>
<feature type="domain" description="TonB-dependent receptor plug" evidence="18">
    <location>
        <begin position="141"/>
        <end position="235"/>
    </location>
</feature>
<feature type="domain" description="TonB-dependent receptor-like beta-barrel" evidence="17">
    <location>
        <begin position="397"/>
        <end position="781"/>
    </location>
</feature>
<protein>
    <submittedName>
        <fullName evidence="19">TonB-dependent siderophore receptor</fullName>
    </submittedName>
</protein>
<evidence type="ECO:0000256" key="6">
    <source>
        <dbReference type="ARBA" id="ARBA00022692"/>
    </source>
</evidence>
<dbReference type="EMBL" id="WVHT01000001">
    <property type="protein sequence ID" value="MXV49659.1"/>
    <property type="molecule type" value="Genomic_DNA"/>
</dbReference>
<keyword evidence="20" id="KW-1185">Reference proteome</keyword>
<dbReference type="InterPro" id="IPR012910">
    <property type="entry name" value="Plug_dom"/>
</dbReference>
<keyword evidence="4 14" id="KW-1134">Transmembrane beta strand</keyword>
<dbReference type="InterPro" id="IPR036942">
    <property type="entry name" value="Beta-barrel_TonB_sf"/>
</dbReference>
<dbReference type="Pfam" id="PF07715">
    <property type="entry name" value="Plug"/>
    <property type="match status" value="1"/>
</dbReference>
<dbReference type="GO" id="GO:0015891">
    <property type="term" value="P:siderophore transport"/>
    <property type="evidence" value="ECO:0007669"/>
    <property type="project" value="InterPro"/>
</dbReference>
<evidence type="ECO:0000256" key="2">
    <source>
        <dbReference type="ARBA" id="ARBA00009810"/>
    </source>
</evidence>
<dbReference type="Proteomes" id="UP000466586">
    <property type="component" value="Unassembled WGS sequence"/>
</dbReference>
<dbReference type="Gene3D" id="2.170.130.10">
    <property type="entry name" value="TonB-dependent receptor, plug domain"/>
    <property type="match status" value="1"/>
</dbReference>
<dbReference type="PROSITE" id="PS52016">
    <property type="entry name" value="TONB_DEPENDENT_REC_3"/>
    <property type="match status" value="1"/>
</dbReference>
<feature type="chain" id="PRO_5029754450" evidence="16">
    <location>
        <begin position="27"/>
        <end position="809"/>
    </location>
</feature>
<dbReference type="PANTHER" id="PTHR32552">
    <property type="entry name" value="FERRICHROME IRON RECEPTOR-RELATED"/>
    <property type="match status" value="1"/>
</dbReference>
<evidence type="ECO:0000256" key="12">
    <source>
        <dbReference type="ARBA" id="ARBA00023170"/>
    </source>
</evidence>
<dbReference type="InterPro" id="IPR010105">
    <property type="entry name" value="TonB_sidphr_rcpt"/>
</dbReference>
<dbReference type="InterPro" id="IPR000531">
    <property type="entry name" value="Beta-barrel_TonB"/>
</dbReference>
<feature type="signal peptide" evidence="16">
    <location>
        <begin position="1"/>
        <end position="26"/>
    </location>
</feature>
<evidence type="ECO:0000259" key="18">
    <source>
        <dbReference type="Pfam" id="PF07715"/>
    </source>
</evidence>
<dbReference type="AlphaFoldDB" id="A0A7K1Y6B6"/>
<evidence type="ECO:0000256" key="7">
    <source>
        <dbReference type="ARBA" id="ARBA00022729"/>
    </source>
</evidence>
<dbReference type="GO" id="GO:0015344">
    <property type="term" value="F:siderophore uptake transmembrane transporter activity"/>
    <property type="evidence" value="ECO:0007669"/>
    <property type="project" value="TreeGrafter"/>
</dbReference>
<keyword evidence="5" id="KW-0410">Iron transport</keyword>
<dbReference type="RefSeq" id="WP_160842833.1">
    <property type="nucleotide sequence ID" value="NZ_WVHT01000001.1"/>
</dbReference>
<reference evidence="19 20" key="1">
    <citation type="submission" date="2019-11" db="EMBL/GenBank/DDBJ databases">
        <title>Pedobacter sp. HMF7647 Genome sequencing and assembly.</title>
        <authorList>
            <person name="Kang H."/>
            <person name="Kim H."/>
            <person name="Joh K."/>
        </authorList>
    </citation>
    <scope>NUCLEOTIDE SEQUENCE [LARGE SCALE GENOMIC DNA]</scope>
    <source>
        <strain evidence="19 20">HMF7647</strain>
    </source>
</reference>
<keyword evidence="13 14" id="KW-0998">Cell outer membrane</keyword>
<dbReference type="Gene3D" id="2.40.170.20">
    <property type="entry name" value="TonB-dependent receptor, beta-barrel domain"/>
    <property type="match status" value="1"/>
</dbReference>
<keyword evidence="3 14" id="KW-0813">Transport</keyword>
<evidence type="ECO:0000256" key="10">
    <source>
        <dbReference type="ARBA" id="ARBA00023077"/>
    </source>
</evidence>
<evidence type="ECO:0000256" key="11">
    <source>
        <dbReference type="ARBA" id="ARBA00023136"/>
    </source>
</evidence>
<dbReference type="PANTHER" id="PTHR32552:SF68">
    <property type="entry name" value="FERRICHROME OUTER MEMBRANE TRANSPORTER_PHAGE RECEPTOR"/>
    <property type="match status" value="1"/>
</dbReference>
<comment type="subcellular location">
    <subcellularLocation>
        <location evidence="1 14">Cell outer membrane</location>
        <topology evidence="1 14">Multi-pass membrane protein</topology>
    </subcellularLocation>
</comment>
<evidence type="ECO:0000256" key="13">
    <source>
        <dbReference type="ARBA" id="ARBA00023237"/>
    </source>
</evidence>
<keyword evidence="8" id="KW-0408">Iron</keyword>
<comment type="caution">
    <text evidence="19">The sequence shown here is derived from an EMBL/GenBank/DDBJ whole genome shotgun (WGS) entry which is preliminary data.</text>
</comment>
<evidence type="ECO:0000313" key="20">
    <source>
        <dbReference type="Proteomes" id="UP000466586"/>
    </source>
</evidence>
<dbReference type="Pfam" id="PF13715">
    <property type="entry name" value="CarbopepD_reg_2"/>
    <property type="match status" value="1"/>
</dbReference>
<evidence type="ECO:0000256" key="16">
    <source>
        <dbReference type="SAM" id="SignalP"/>
    </source>
</evidence>
<dbReference type="InterPro" id="IPR039426">
    <property type="entry name" value="TonB-dep_rcpt-like"/>
</dbReference>
<evidence type="ECO:0000256" key="9">
    <source>
        <dbReference type="ARBA" id="ARBA00023065"/>
    </source>
</evidence>
<evidence type="ECO:0000313" key="19">
    <source>
        <dbReference type="EMBL" id="MXV49659.1"/>
    </source>
</evidence>
<proteinExistence type="inferred from homology"/>
<dbReference type="SUPFAM" id="SSF49464">
    <property type="entry name" value="Carboxypeptidase regulatory domain-like"/>
    <property type="match status" value="1"/>
</dbReference>
<comment type="similarity">
    <text evidence="2 14 15">Belongs to the TonB-dependent receptor family.</text>
</comment>
<evidence type="ECO:0000259" key="17">
    <source>
        <dbReference type="Pfam" id="PF00593"/>
    </source>
</evidence>
<dbReference type="GO" id="GO:0038023">
    <property type="term" value="F:signaling receptor activity"/>
    <property type="evidence" value="ECO:0007669"/>
    <property type="project" value="InterPro"/>
</dbReference>
<evidence type="ECO:0000256" key="14">
    <source>
        <dbReference type="PROSITE-ProRule" id="PRU01360"/>
    </source>
</evidence>
<dbReference type="NCBIfam" id="TIGR01783">
    <property type="entry name" value="TonB-siderophor"/>
    <property type="match status" value="1"/>
</dbReference>
<dbReference type="Pfam" id="PF00593">
    <property type="entry name" value="TonB_dep_Rec_b-barrel"/>
    <property type="match status" value="1"/>
</dbReference>
<keyword evidence="11 14" id="KW-0472">Membrane</keyword>
<dbReference type="GO" id="GO:0009279">
    <property type="term" value="C:cell outer membrane"/>
    <property type="evidence" value="ECO:0007669"/>
    <property type="project" value="UniProtKB-SubCell"/>
</dbReference>
<accession>A0A7K1Y6B6</accession>
<evidence type="ECO:0000256" key="8">
    <source>
        <dbReference type="ARBA" id="ARBA00023004"/>
    </source>
</evidence>
<keyword evidence="12 19" id="KW-0675">Receptor</keyword>
<evidence type="ECO:0000256" key="4">
    <source>
        <dbReference type="ARBA" id="ARBA00022452"/>
    </source>
</evidence>
<dbReference type="SUPFAM" id="SSF56935">
    <property type="entry name" value="Porins"/>
    <property type="match status" value="1"/>
</dbReference>
<keyword evidence="9" id="KW-0406">Ion transport</keyword>
<dbReference type="InterPro" id="IPR008969">
    <property type="entry name" value="CarboxyPept-like_regulatory"/>
</dbReference>
<evidence type="ECO:0000256" key="15">
    <source>
        <dbReference type="RuleBase" id="RU003357"/>
    </source>
</evidence>
<keyword evidence="7 16" id="KW-0732">Signal</keyword>
<keyword evidence="10 15" id="KW-0798">TonB box</keyword>
<sequence>MNVPYPLRKSIYLTFAFCLSVITAFAQSGKIKGQVTTADGKAAPDVSVNLVGTKTGTTTEESGAYTLSGLKPGNYTIRVSALGLRSQEKQVSVTSNSTQTVNFSLTENSAELDEVVINGGRVNKFDKKSSDYVAKMPLSRIENPQVYTTVSKELLNDQLVYTVDDAMRNATGIQKMWEATGRGGDGGSFYSTRGFITQSSLRNGIAGLVTNQIDAVNLERLEVIKGPSATLFGSSLTSYGGMINRVTKKPYDTFGGQVEFSAGNFDFQRISVDLNQPISNDKKLLFRLNTAFNHEGTFQTVGFTDASTVAPSLVYKPTDRLSISLDAELTYGHNVGKQGIFFYYPVAQLGYSNAKDVPIDYRNSYMGDGLAQKSRSTNLFGQVNYKISETFTSSTNITASNSYSNGMSPYFYMVPGSSGKSDSIARADQSTDNSKNRIFEIQQNFNGDFKIASLRNRVVFGLDYLRVNSDQHFFGSYFDNVSFTTPNTDYSQFNGVNLEEKYSSGAVDFTYPIINEIITYSAFASDVLNLTEKLSVLAAIRYDHYDDKGGIVGSPYDGYTQSAWSPKFGIVYQPIKDQLSVFANYQNSFKNHGTFSAYSESATNNLISQHADLEHANQIEGGIKFDALKGKLSGTASYYNIKVENMLRSDPRALNAQIQDGTQISKGIEFELIANPARGLNIVGGFTYNDSKYEKADADVEGRRPATASSPYLANLWISYRLPETAIKGLGFGFGGNYASDNKIVNSITYGVFTLPSYTVLNASAFYDYKKFRLSAKVDNLTNEKYWIGYTTMNAQKLRSVVGSVAYKF</sequence>
<dbReference type="Gene3D" id="2.60.40.1120">
    <property type="entry name" value="Carboxypeptidase-like, regulatory domain"/>
    <property type="match status" value="1"/>
</dbReference>
<name>A0A7K1Y6B6_9SPHI</name>
<evidence type="ECO:0000256" key="3">
    <source>
        <dbReference type="ARBA" id="ARBA00022448"/>
    </source>
</evidence>